<dbReference type="InterPro" id="IPR009056">
    <property type="entry name" value="Cyt_c-like_dom"/>
</dbReference>
<evidence type="ECO:0000313" key="11">
    <source>
        <dbReference type="Proteomes" id="UP000023435"/>
    </source>
</evidence>
<evidence type="ECO:0000256" key="2">
    <source>
        <dbReference type="ARBA" id="ARBA00022617"/>
    </source>
</evidence>
<evidence type="ECO:0000256" key="7">
    <source>
        <dbReference type="SAM" id="MobiDB-lite"/>
    </source>
</evidence>
<dbReference type="PANTHER" id="PTHR33751">
    <property type="entry name" value="CBB3-TYPE CYTOCHROME C OXIDASE SUBUNIT FIXP"/>
    <property type="match status" value="1"/>
</dbReference>
<keyword evidence="5 6" id="KW-0408">Iron</keyword>
<proteinExistence type="predicted"/>
<evidence type="ECO:0000256" key="6">
    <source>
        <dbReference type="PROSITE-ProRule" id="PRU00433"/>
    </source>
</evidence>
<dbReference type="GO" id="GO:0020037">
    <property type="term" value="F:heme binding"/>
    <property type="evidence" value="ECO:0007669"/>
    <property type="project" value="InterPro"/>
</dbReference>
<dbReference type="InterPro" id="IPR050597">
    <property type="entry name" value="Cytochrome_c_Oxidase_Subunit"/>
</dbReference>
<dbReference type="InterPro" id="IPR036909">
    <property type="entry name" value="Cyt_c-like_dom_sf"/>
</dbReference>
<keyword evidence="4" id="KW-0249">Electron transport</keyword>
<feature type="region of interest" description="Disordered" evidence="7">
    <location>
        <begin position="25"/>
        <end position="55"/>
    </location>
</feature>
<dbReference type="Gene3D" id="1.10.760.10">
    <property type="entry name" value="Cytochrome c-like domain"/>
    <property type="match status" value="1"/>
</dbReference>
<keyword evidence="3 6" id="KW-0479">Metal-binding</keyword>
<name>A0A108U661_9GAMM</name>
<keyword evidence="1" id="KW-0813">Transport</keyword>
<keyword evidence="8" id="KW-0732">Signal</keyword>
<dbReference type="AlphaFoldDB" id="A0A108U661"/>
<evidence type="ECO:0000256" key="5">
    <source>
        <dbReference type="ARBA" id="ARBA00023004"/>
    </source>
</evidence>
<comment type="caution">
    <text evidence="10">The sequence shown here is derived from an EMBL/GenBank/DDBJ whole genome shotgun (WGS) entry which is preliminary data.</text>
</comment>
<accession>A0A108U661</accession>
<dbReference type="Pfam" id="PF00034">
    <property type="entry name" value="Cytochrom_C"/>
    <property type="match status" value="1"/>
</dbReference>
<dbReference type="GO" id="GO:0046872">
    <property type="term" value="F:metal ion binding"/>
    <property type="evidence" value="ECO:0007669"/>
    <property type="project" value="UniProtKB-KW"/>
</dbReference>
<evidence type="ECO:0000256" key="1">
    <source>
        <dbReference type="ARBA" id="ARBA00022448"/>
    </source>
</evidence>
<organism evidence="10 11">
    <name type="scientific">Lysobacter capsici AZ78</name>
    <dbReference type="NCBI Taxonomy" id="1444315"/>
    <lineage>
        <taxon>Bacteria</taxon>
        <taxon>Pseudomonadati</taxon>
        <taxon>Pseudomonadota</taxon>
        <taxon>Gammaproteobacteria</taxon>
        <taxon>Lysobacterales</taxon>
        <taxon>Lysobacteraceae</taxon>
        <taxon>Lysobacter</taxon>
    </lineage>
</organism>
<dbReference type="PANTHER" id="PTHR33751:SF9">
    <property type="entry name" value="CYTOCHROME C4"/>
    <property type="match status" value="1"/>
</dbReference>
<gene>
    <name evidence="10" type="ORF">AZ78_0830</name>
</gene>
<dbReference type="EMBL" id="JAJA02000001">
    <property type="protein sequence ID" value="KWS03284.1"/>
    <property type="molecule type" value="Genomic_DNA"/>
</dbReference>
<feature type="compositionally biased region" description="Low complexity" evidence="7">
    <location>
        <begin position="25"/>
        <end position="49"/>
    </location>
</feature>
<evidence type="ECO:0000256" key="4">
    <source>
        <dbReference type="ARBA" id="ARBA00022982"/>
    </source>
</evidence>
<evidence type="ECO:0000313" key="10">
    <source>
        <dbReference type="EMBL" id="KWS03284.1"/>
    </source>
</evidence>
<dbReference type="GO" id="GO:0009055">
    <property type="term" value="F:electron transfer activity"/>
    <property type="evidence" value="ECO:0007669"/>
    <property type="project" value="InterPro"/>
</dbReference>
<keyword evidence="11" id="KW-1185">Reference proteome</keyword>
<feature type="chain" id="PRO_5007131585" evidence="8">
    <location>
        <begin position="23"/>
        <end position="131"/>
    </location>
</feature>
<keyword evidence="2 6" id="KW-0349">Heme</keyword>
<evidence type="ECO:0000256" key="8">
    <source>
        <dbReference type="SAM" id="SignalP"/>
    </source>
</evidence>
<dbReference type="PROSITE" id="PS51007">
    <property type="entry name" value="CYTC"/>
    <property type="match status" value="1"/>
</dbReference>
<dbReference type="SUPFAM" id="SSF46626">
    <property type="entry name" value="Cytochrome c"/>
    <property type="match status" value="1"/>
</dbReference>
<evidence type="ECO:0000256" key="3">
    <source>
        <dbReference type="ARBA" id="ARBA00022723"/>
    </source>
</evidence>
<sequence>MMRPLTIAACFALTLAALSAHAQPQDAAKAPAPTPTAPAAAPAAAPSPKGNAETGRQLTYTCQGCHGVTGYKNAYPNYHVPKIVGQSPEYLVSALTEYKKGTRKHPTMQAQAQSFSDQDIADIAAFLSSAK</sequence>
<dbReference type="Proteomes" id="UP000023435">
    <property type="component" value="Unassembled WGS sequence"/>
</dbReference>
<feature type="domain" description="Cytochrome c" evidence="9">
    <location>
        <begin position="50"/>
        <end position="131"/>
    </location>
</feature>
<reference evidence="10 11" key="1">
    <citation type="journal article" date="2014" name="Genome Announc.">
        <title>Draft Genome Sequence of Lysobacter capsici AZ78, a Bacterium Antagonistic to Plant-Pathogenic Oomycetes.</title>
        <authorList>
            <person name="Puopolo G."/>
            <person name="Sonego P."/>
            <person name="Engelen K."/>
            <person name="Pertot I."/>
        </authorList>
    </citation>
    <scope>NUCLEOTIDE SEQUENCE [LARGE SCALE GENOMIC DNA]</scope>
    <source>
        <strain evidence="10 11">AZ78</strain>
    </source>
</reference>
<protein>
    <submittedName>
        <fullName evidence="10">Cytochrome C4</fullName>
    </submittedName>
</protein>
<feature type="signal peptide" evidence="8">
    <location>
        <begin position="1"/>
        <end position="22"/>
    </location>
</feature>
<evidence type="ECO:0000259" key="9">
    <source>
        <dbReference type="PROSITE" id="PS51007"/>
    </source>
</evidence>